<reference evidence="2 3" key="2">
    <citation type="journal article" date="2021" name="Sci. Rep.">
        <title>The genome of the diatom Chaetoceros tenuissimus carries an ancient integrated fragment of an extant virus.</title>
        <authorList>
            <person name="Hongo Y."/>
            <person name="Kimura K."/>
            <person name="Takaki Y."/>
            <person name="Yoshida Y."/>
            <person name="Baba S."/>
            <person name="Kobayashi G."/>
            <person name="Nagasaki K."/>
            <person name="Hano T."/>
            <person name="Tomaru Y."/>
        </authorList>
    </citation>
    <scope>NUCLEOTIDE SEQUENCE [LARGE SCALE GENOMIC DNA]</scope>
    <source>
        <strain evidence="2 3">NIES-3715</strain>
    </source>
</reference>
<comment type="caution">
    <text evidence="2">The sequence shown here is derived from an EMBL/GenBank/DDBJ whole genome shotgun (WGS) entry which is preliminary data.</text>
</comment>
<evidence type="ECO:0000313" key="1">
    <source>
        <dbReference type="EMBL" id="GFH56955.1"/>
    </source>
</evidence>
<dbReference type="InterPro" id="IPR026906">
    <property type="entry name" value="LRR_5"/>
</dbReference>
<dbReference type="Proteomes" id="UP001054902">
    <property type="component" value="Unassembled WGS sequence"/>
</dbReference>
<dbReference type="AlphaFoldDB" id="A0AAD3HBF5"/>
<keyword evidence="3" id="KW-1185">Reference proteome</keyword>
<dbReference type="EMBL" id="BLLK01000057">
    <property type="protein sequence ID" value="GFH56958.1"/>
    <property type="molecule type" value="Genomic_DNA"/>
</dbReference>
<gene>
    <name evidence="1" type="ORF">CTEN210_13431</name>
    <name evidence="2" type="ORF">CTEN210_13434</name>
</gene>
<dbReference type="EMBL" id="BLLK01000057">
    <property type="protein sequence ID" value="GFH56955.1"/>
    <property type="molecule type" value="Genomic_DNA"/>
</dbReference>
<sequence>MRLLRGFTNKEWMEISEKYKDGGVHMYRGKKTLFYNGEKLWQKHEDPEEEGWPRVYDYKERRSWEVIIILPGVETIHYGTFHACRNVKTVIMAIKDVAFHCCYGLEFVRLSRNLEYIGKSAYYSCQALTSVFIPPSCRKIDNEAFFLCKQLAILGLPQHTELGRSVFQYTPMIKASPIETDYDGCYYRTDENEEEAVRWVKSINYGDACALHRACASFNPLSEIIHDLVKRQSINAMRMKNKIGITPSQYLAANTFADVSEKEIINRYISDMMGEVF</sequence>
<dbReference type="SUPFAM" id="SSF52058">
    <property type="entry name" value="L domain-like"/>
    <property type="match status" value="1"/>
</dbReference>
<dbReference type="Gene3D" id="3.80.10.10">
    <property type="entry name" value="Ribonuclease Inhibitor"/>
    <property type="match status" value="1"/>
</dbReference>
<evidence type="ECO:0000313" key="3">
    <source>
        <dbReference type="Proteomes" id="UP001054902"/>
    </source>
</evidence>
<name>A0AAD3HBF5_9STRA</name>
<proteinExistence type="predicted"/>
<accession>A0AAD3HBF5</accession>
<organism evidence="2 3">
    <name type="scientific">Chaetoceros tenuissimus</name>
    <dbReference type="NCBI Taxonomy" id="426638"/>
    <lineage>
        <taxon>Eukaryota</taxon>
        <taxon>Sar</taxon>
        <taxon>Stramenopiles</taxon>
        <taxon>Ochrophyta</taxon>
        <taxon>Bacillariophyta</taxon>
        <taxon>Coscinodiscophyceae</taxon>
        <taxon>Chaetocerotophycidae</taxon>
        <taxon>Chaetocerotales</taxon>
        <taxon>Chaetocerotaceae</taxon>
        <taxon>Chaetoceros</taxon>
    </lineage>
</organism>
<dbReference type="InterPro" id="IPR032675">
    <property type="entry name" value="LRR_dom_sf"/>
</dbReference>
<evidence type="ECO:0008006" key="4">
    <source>
        <dbReference type="Google" id="ProtNLM"/>
    </source>
</evidence>
<evidence type="ECO:0000313" key="2">
    <source>
        <dbReference type="EMBL" id="GFH56958.1"/>
    </source>
</evidence>
<reference evidence="2" key="1">
    <citation type="submission" date="2020-02" db="EMBL/GenBank/DDBJ databases">
        <authorList>
            <person name="Hongo Y."/>
            <person name="Kimura K."/>
            <person name="Takaki Y."/>
            <person name="Tomaru Y."/>
        </authorList>
    </citation>
    <scope>NUCLEOTIDE SEQUENCE</scope>
    <source>
        <strain evidence="2">NIES-3715</strain>
    </source>
</reference>
<protein>
    <recommendedName>
        <fullName evidence="4">Leucine-rich repeat domain-containing protein</fullName>
    </recommendedName>
</protein>
<dbReference type="Pfam" id="PF13306">
    <property type="entry name" value="LRR_5"/>
    <property type="match status" value="1"/>
</dbReference>